<evidence type="ECO:0000313" key="3">
    <source>
        <dbReference type="Proteomes" id="UP000191039"/>
    </source>
</evidence>
<sequence>MPATTVTVDGSPFAVEVAGPENAGVVVLLGSVKQAPAAYDAVCHRLHTATLRTIVIPPSPELAARSVIGIMDALGVRWGTLVGDRVGAELAWELAASRLDRFTGLVVVDRGHPRVPDEAGAIRNETCPPVEVATTALVSTASAAKVVRASQQYVFGDFRVVELLGRRNPGESTAQLAAEIVMRTSTW</sequence>
<accession>A0A1Q4HGU2</accession>
<dbReference type="STRING" id="1801.BRW64_10540"/>
<dbReference type="EMBL" id="MIJD01000030">
    <property type="protein sequence ID" value="OPE55486.1"/>
    <property type="molecule type" value="Genomic_DNA"/>
</dbReference>
<reference evidence="1 3" key="1">
    <citation type="submission" date="2016-09" db="EMBL/GenBank/DDBJ databases">
        <title>genome sequences of unsequenced Mycobacteria.</title>
        <authorList>
            <person name="Greninger A.L."/>
            <person name="Jerome K.R."/>
            <person name="Mcnair B."/>
            <person name="Wallis C."/>
            <person name="Fang F."/>
        </authorList>
    </citation>
    <scope>NUCLEOTIDE SEQUENCE [LARGE SCALE GENOMIC DNA]</scope>
    <source>
        <strain evidence="1 3">BM1</strain>
    </source>
</reference>
<reference evidence="2 4" key="2">
    <citation type="submission" date="2017-10" db="EMBL/GenBank/DDBJ databases">
        <title>The new phylogeny of genus Mycobacterium.</title>
        <authorList>
            <person name="Tortoli E."/>
            <person name="Trovato A."/>
            <person name="Cirillo D.M."/>
        </authorList>
    </citation>
    <scope>NUCLEOTIDE SEQUENCE [LARGE SCALE GENOMIC DNA]</scope>
    <source>
        <strain evidence="2 4">IP141170001</strain>
    </source>
</reference>
<gene>
    <name evidence="1" type="ORF">BV510_04875</name>
    <name evidence="2" type="ORF">CRI78_01480</name>
</gene>
<comment type="caution">
    <text evidence="1">The sequence shown here is derived from an EMBL/GenBank/DDBJ whole genome shotgun (WGS) entry which is preliminary data.</text>
</comment>
<evidence type="ECO:0000313" key="1">
    <source>
        <dbReference type="EMBL" id="OPE55486.1"/>
    </source>
</evidence>
<dbReference type="OrthoDB" id="4743826at2"/>
<proteinExistence type="predicted"/>
<dbReference type="Proteomes" id="UP000220340">
    <property type="component" value="Unassembled WGS sequence"/>
</dbReference>
<dbReference type="RefSeq" id="WP_073856226.1">
    <property type="nucleotide sequence ID" value="NZ_BAAATC010000019.1"/>
</dbReference>
<organism evidence="1 3">
    <name type="scientific">Mycolicibacterium diernhoferi</name>
    <dbReference type="NCBI Taxonomy" id="1801"/>
    <lineage>
        <taxon>Bacteria</taxon>
        <taxon>Bacillati</taxon>
        <taxon>Actinomycetota</taxon>
        <taxon>Actinomycetes</taxon>
        <taxon>Mycobacteriales</taxon>
        <taxon>Mycobacteriaceae</taxon>
        <taxon>Mycolicibacterium</taxon>
    </lineage>
</organism>
<dbReference type="InterPro" id="IPR029058">
    <property type="entry name" value="AB_hydrolase_fold"/>
</dbReference>
<dbReference type="Proteomes" id="UP000191039">
    <property type="component" value="Unassembled WGS sequence"/>
</dbReference>
<keyword evidence="1" id="KW-0378">Hydrolase</keyword>
<evidence type="ECO:0000313" key="4">
    <source>
        <dbReference type="Proteomes" id="UP000220340"/>
    </source>
</evidence>
<dbReference type="Gene3D" id="3.40.50.1820">
    <property type="entry name" value="alpha/beta hydrolase"/>
    <property type="match status" value="1"/>
</dbReference>
<dbReference type="AlphaFoldDB" id="A0A1Q4HGU2"/>
<dbReference type="SUPFAM" id="SSF53474">
    <property type="entry name" value="alpha/beta-Hydrolases"/>
    <property type="match status" value="1"/>
</dbReference>
<evidence type="ECO:0000313" key="2">
    <source>
        <dbReference type="EMBL" id="PEG56606.1"/>
    </source>
</evidence>
<dbReference type="GO" id="GO:0016787">
    <property type="term" value="F:hydrolase activity"/>
    <property type="evidence" value="ECO:0007669"/>
    <property type="project" value="UniProtKB-KW"/>
</dbReference>
<name>A0A1Q4HGU2_9MYCO</name>
<keyword evidence="4" id="KW-1185">Reference proteome</keyword>
<protein>
    <submittedName>
        <fullName evidence="1">Alpha/beta hydrolase</fullName>
    </submittedName>
</protein>
<dbReference type="EMBL" id="PDCR01000001">
    <property type="protein sequence ID" value="PEG56606.1"/>
    <property type="molecule type" value="Genomic_DNA"/>
</dbReference>